<dbReference type="EMBL" id="JAUZMY010000008">
    <property type="protein sequence ID" value="MEE2037536.1"/>
    <property type="molecule type" value="Genomic_DNA"/>
</dbReference>
<dbReference type="GO" id="GO:0032259">
    <property type="term" value="P:methylation"/>
    <property type="evidence" value="ECO:0007669"/>
    <property type="project" value="UniProtKB-KW"/>
</dbReference>
<sequence>MKNPPVLIKGDELFLNEIAEDHYETSRDLSKYLLMHYGSPEDVFESPHHPLAFAHGYPERISRILQSVALDKGVTVSRALDVGCSVGGVAHALSRWVDTLVCGVDASARSIDVATTLTQNEGGTFGVVQQGPYSRYVSVRVSGPESGPEVGFEVGDACDLHYEEQFDAVILSNVLDRVAHPGECLRQFEADDGPLRRGGLLLIACPWSWYPDYSRPEEWFGSARDEITSEDDLKTRMSGGFTMVHESDQPAVLRQNPREYDYFNAHVTVWEKL</sequence>
<dbReference type="RefSeq" id="WP_330091337.1">
    <property type="nucleotide sequence ID" value="NZ_JAUZMY010000008.1"/>
</dbReference>
<dbReference type="InterPro" id="IPR029063">
    <property type="entry name" value="SAM-dependent_MTases_sf"/>
</dbReference>
<proteinExistence type="predicted"/>
<dbReference type="PANTHER" id="PTHR45445">
    <property type="match status" value="1"/>
</dbReference>
<dbReference type="Proteomes" id="UP001356095">
    <property type="component" value="Unassembled WGS sequence"/>
</dbReference>
<accession>A0ABU7K5L1</accession>
<dbReference type="CDD" id="cd02440">
    <property type="entry name" value="AdoMet_MTases"/>
    <property type="match status" value="1"/>
</dbReference>
<evidence type="ECO:0000313" key="1">
    <source>
        <dbReference type="EMBL" id="MEE2037536.1"/>
    </source>
</evidence>
<comment type="caution">
    <text evidence="1">The sequence shown here is derived from an EMBL/GenBank/DDBJ whole genome shotgun (WGS) entry which is preliminary data.</text>
</comment>
<dbReference type="PANTHER" id="PTHR45445:SF2">
    <property type="entry name" value="METHYLTRANSFERASE TYPE 11 DOMAIN-CONTAINING PROTEIN"/>
    <property type="match status" value="1"/>
</dbReference>
<gene>
    <name evidence="1" type="ORF">Q8791_09920</name>
</gene>
<dbReference type="Pfam" id="PF13489">
    <property type="entry name" value="Methyltransf_23"/>
    <property type="match status" value="1"/>
</dbReference>
<reference evidence="1 2" key="1">
    <citation type="submission" date="2023-08" db="EMBL/GenBank/DDBJ databases">
        <authorList>
            <person name="Girao M."/>
            <person name="Carvalho M.F."/>
        </authorList>
    </citation>
    <scope>NUCLEOTIDE SEQUENCE [LARGE SCALE GENOMIC DNA]</scope>
    <source>
        <strain evidence="1 2">CT-R113</strain>
    </source>
</reference>
<dbReference type="SUPFAM" id="SSF53335">
    <property type="entry name" value="S-adenosyl-L-methionine-dependent methyltransferases"/>
    <property type="match status" value="1"/>
</dbReference>
<organism evidence="1 2">
    <name type="scientific">Nocardiopsis codii</name>
    <dbReference type="NCBI Taxonomy" id="3065942"/>
    <lineage>
        <taxon>Bacteria</taxon>
        <taxon>Bacillati</taxon>
        <taxon>Actinomycetota</taxon>
        <taxon>Actinomycetes</taxon>
        <taxon>Streptosporangiales</taxon>
        <taxon>Nocardiopsidaceae</taxon>
        <taxon>Nocardiopsis</taxon>
    </lineage>
</organism>
<dbReference type="Gene3D" id="3.40.50.150">
    <property type="entry name" value="Vaccinia Virus protein VP39"/>
    <property type="match status" value="1"/>
</dbReference>
<dbReference type="GO" id="GO:0008168">
    <property type="term" value="F:methyltransferase activity"/>
    <property type="evidence" value="ECO:0007669"/>
    <property type="project" value="UniProtKB-KW"/>
</dbReference>
<keyword evidence="1" id="KW-0489">Methyltransferase</keyword>
<keyword evidence="2" id="KW-1185">Reference proteome</keyword>
<protein>
    <submittedName>
        <fullName evidence="1">Methyltransferase domain-containing protein</fullName>
    </submittedName>
</protein>
<name>A0ABU7K5L1_9ACTN</name>
<evidence type="ECO:0000313" key="2">
    <source>
        <dbReference type="Proteomes" id="UP001356095"/>
    </source>
</evidence>
<keyword evidence="1" id="KW-0808">Transferase</keyword>